<dbReference type="Pfam" id="PF01702">
    <property type="entry name" value="TGT"/>
    <property type="match status" value="1"/>
</dbReference>
<dbReference type="NCBIfam" id="TIGR00449">
    <property type="entry name" value="tgt_general"/>
    <property type="match status" value="1"/>
</dbReference>
<evidence type="ECO:0000256" key="5">
    <source>
        <dbReference type="ARBA" id="ARBA00022833"/>
    </source>
</evidence>
<dbReference type="GO" id="GO:0006400">
    <property type="term" value="P:tRNA modification"/>
    <property type="evidence" value="ECO:0007669"/>
    <property type="project" value="InterPro"/>
</dbReference>
<comment type="cofactor">
    <cofactor evidence="6">
        <name>Zn(2+)</name>
        <dbReference type="ChEBI" id="CHEBI:29105"/>
    </cofactor>
</comment>
<dbReference type="Proteomes" id="UP000274131">
    <property type="component" value="Unassembled WGS sequence"/>
</dbReference>
<gene>
    <name evidence="8" type="ORF">EVEC_LOCUS9485</name>
</gene>
<keyword evidence="5 6" id="KW-0862">Zinc</keyword>
<evidence type="ECO:0000256" key="6">
    <source>
        <dbReference type="HAMAP-Rule" id="MF_03218"/>
    </source>
</evidence>
<comment type="catalytic activity">
    <reaction evidence="6">
        <text>guanosine(34) in tRNA + queuine = queuosine(34) in tRNA + guanine</text>
        <dbReference type="Rhea" id="RHEA:16633"/>
        <dbReference type="Rhea" id="RHEA-COMP:10341"/>
        <dbReference type="Rhea" id="RHEA-COMP:18571"/>
        <dbReference type="ChEBI" id="CHEBI:16235"/>
        <dbReference type="ChEBI" id="CHEBI:17433"/>
        <dbReference type="ChEBI" id="CHEBI:74269"/>
        <dbReference type="ChEBI" id="CHEBI:194431"/>
        <dbReference type="EC" id="2.4.2.64"/>
    </reaction>
</comment>
<reference evidence="8 9" key="2">
    <citation type="submission" date="2018-10" db="EMBL/GenBank/DDBJ databases">
        <authorList>
            <consortium name="Pathogen Informatics"/>
        </authorList>
    </citation>
    <scope>NUCLEOTIDE SEQUENCE [LARGE SCALE GENOMIC DNA]</scope>
</reference>
<dbReference type="EC" id="2.4.2.64" evidence="6"/>
<evidence type="ECO:0000256" key="1">
    <source>
        <dbReference type="ARBA" id="ARBA00022676"/>
    </source>
</evidence>
<feature type="domain" description="tRNA-guanine(15) transglycosylase-like" evidence="7">
    <location>
        <begin position="10"/>
        <end position="363"/>
    </location>
</feature>
<comment type="similarity">
    <text evidence="6">Belongs to the queuine tRNA-ribosyltransferase family.</text>
</comment>
<dbReference type="HAMAP" id="MF_00168">
    <property type="entry name" value="Q_tRNA_Tgt"/>
    <property type="match status" value="1"/>
</dbReference>
<feature type="active site" description="Nucleophile" evidence="6">
    <location>
        <position position="263"/>
    </location>
</feature>
<feature type="region of interest" description="RNA binding; important for wobble base 34 recognition" evidence="6">
    <location>
        <begin position="268"/>
        <end position="272"/>
    </location>
</feature>
<keyword evidence="3 6" id="KW-0819">tRNA processing</keyword>
<feature type="binding site" evidence="6">
    <location>
        <position position="302"/>
    </location>
    <ligand>
        <name>Zn(2+)</name>
        <dbReference type="ChEBI" id="CHEBI:29105"/>
    </ligand>
</feature>
<keyword evidence="4 6" id="KW-0479">Metal-binding</keyword>
<sequence>MRFEILARSGFARAGVLSLPHGVVETPVFMPVGTQGTMKGILPEQLVEMDCRILLCNTYHLGHRPGHNLVRKAGGLHVMMNWPWAILTDSGGFQMVSLSKLMTVDEEGVVFESPHTGQITHMTPEHSIKIQEDLGADIIMQLDHVVHVLTEGSIVGEAMRRSVRLWLDRCRAAHTRTNQALFPIIQGGLQSDLRTECAEEMSSRAKVGIAIGGLSGGEEKNAFWKIVALCCQKVPECLPRYVMGVGFAVDLVICSLLGADMFDCVYPTRTARFGSALVRRGRLMHLSRREYAYDFRPIDEKCGCYTCKHHTRSYLHAIVNQETVACHLISVHNIQHQLSLMREVREAIKNNSVEQFLKEFLAEQFVNEEIPQWVRDAVHYMGYKL</sequence>
<accession>A0A0N4VH39</accession>
<comment type="function">
    <text evidence="6">Catalytic subunit of the queuine tRNA-ribosyltransferase (TGT) that catalyzes the base-exchange of a guanine (G) residue with queuine (Q) at position 34 (anticodon wobble position) in tRNAs with GU(N) anticodons (tRNA-Asp, -Asn, -His and -Tyr), resulting in the hypermodified nucleoside queuosine (7-(((4,5-cis-dihydroxy-2-cyclopenten-1-yl)amino)methyl)-7-deazaguanosine). Catalysis occurs through a double-displacement mechanism. The nucleophile active site attacks the C1' of nucleotide 34 to detach the guanine base from the RNA, forming a covalent enzyme-RNA intermediate. The proton acceptor active site deprotonates the incoming queuine, allowing a nucleophilic attack on the C1' of the ribose to form the product.</text>
</comment>
<dbReference type="InterPro" id="IPR004803">
    <property type="entry name" value="TGT"/>
</dbReference>
<evidence type="ECO:0000313" key="9">
    <source>
        <dbReference type="Proteomes" id="UP000274131"/>
    </source>
</evidence>
<feature type="binding site" evidence="6">
    <location>
        <position position="143"/>
    </location>
    <ligand>
        <name>substrate</name>
    </ligand>
</feature>
<protein>
    <recommendedName>
        <fullName evidence="6">Queuine tRNA-ribosyltransferase catalytic subunit 1</fullName>
        <ecNumber evidence="6">2.4.2.64</ecNumber>
    </recommendedName>
    <alternativeName>
        <fullName evidence="6">Guanine insertion enzyme</fullName>
    </alternativeName>
    <alternativeName>
        <fullName evidence="6">tRNA-guanine transglycosylase</fullName>
    </alternativeName>
</protein>
<proteinExistence type="inferred from homology"/>
<feature type="binding site" evidence="6">
    <location>
        <position position="213"/>
    </location>
    <ligand>
        <name>substrate</name>
    </ligand>
</feature>
<dbReference type="STRING" id="51028.A0A0N4VH39"/>
<feature type="binding site" evidence="6">
    <location>
        <position position="304"/>
    </location>
    <ligand>
        <name>Zn(2+)</name>
        <dbReference type="ChEBI" id="CHEBI:29105"/>
    </ligand>
</feature>
<feature type="region of interest" description="RNA binding" evidence="6">
    <location>
        <begin position="244"/>
        <end position="250"/>
    </location>
</feature>
<dbReference type="EMBL" id="UXUI01010082">
    <property type="protein sequence ID" value="VDD94734.1"/>
    <property type="molecule type" value="Genomic_DNA"/>
</dbReference>
<evidence type="ECO:0000256" key="4">
    <source>
        <dbReference type="ARBA" id="ARBA00022723"/>
    </source>
</evidence>
<dbReference type="PANTHER" id="PTHR43530">
    <property type="entry name" value="QUEUINE TRNA-RIBOSYLTRANSFERASE CATALYTIC SUBUNIT 1"/>
    <property type="match status" value="1"/>
</dbReference>
<dbReference type="Gene3D" id="3.20.20.105">
    <property type="entry name" value="Queuine tRNA-ribosyltransferase-like"/>
    <property type="match status" value="1"/>
</dbReference>
<evidence type="ECO:0000256" key="2">
    <source>
        <dbReference type="ARBA" id="ARBA00022679"/>
    </source>
</evidence>
<keyword evidence="2 6" id="KW-0808">Transferase</keyword>
<dbReference type="OrthoDB" id="10249838at2759"/>
<comment type="subunit">
    <text evidence="6">Heterodimer of a catalytic subunit and an accessory subunit.</text>
</comment>
<name>A0A0N4VH39_ENTVE</name>
<reference evidence="10" key="1">
    <citation type="submission" date="2017-02" db="UniProtKB">
        <authorList>
            <consortium name="WormBaseParasite"/>
        </authorList>
    </citation>
    <scope>IDENTIFICATION</scope>
</reference>
<feature type="active site" description="Proton acceptor" evidence="6">
    <location>
        <position position="89"/>
    </location>
</feature>
<organism evidence="10">
    <name type="scientific">Enterobius vermicularis</name>
    <name type="common">Human pinworm</name>
    <dbReference type="NCBI Taxonomy" id="51028"/>
    <lineage>
        <taxon>Eukaryota</taxon>
        <taxon>Metazoa</taxon>
        <taxon>Ecdysozoa</taxon>
        <taxon>Nematoda</taxon>
        <taxon>Chromadorea</taxon>
        <taxon>Rhabditida</taxon>
        <taxon>Spirurina</taxon>
        <taxon>Oxyuridomorpha</taxon>
        <taxon>Oxyuroidea</taxon>
        <taxon>Oxyuridae</taxon>
        <taxon>Enterobius</taxon>
    </lineage>
</organism>
<feature type="binding site" evidence="6">
    <location>
        <position position="332"/>
    </location>
    <ligand>
        <name>Zn(2+)</name>
        <dbReference type="ChEBI" id="CHEBI:29105"/>
    </ligand>
</feature>
<evidence type="ECO:0000259" key="7">
    <source>
        <dbReference type="Pfam" id="PF01702"/>
    </source>
</evidence>
<dbReference type="GO" id="GO:0008479">
    <property type="term" value="F:tRNA-guanosine(34) queuine transglycosylase activity"/>
    <property type="evidence" value="ECO:0007669"/>
    <property type="project" value="UniProtKB-UniRule"/>
</dbReference>
<dbReference type="GO" id="GO:0046872">
    <property type="term" value="F:metal ion binding"/>
    <property type="evidence" value="ECO:0007669"/>
    <property type="project" value="UniProtKB-KW"/>
</dbReference>
<keyword evidence="6" id="KW-0963">Cytoplasm</keyword>
<feature type="binding site" evidence="6">
    <location>
        <position position="307"/>
    </location>
    <ligand>
        <name>Zn(2+)</name>
        <dbReference type="ChEBI" id="CHEBI:29105"/>
    </ligand>
</feature>
<feature type="binding site" evidence="6">
    <location>
        <position position="186"/>
    </location>
    <ligand>
        <name>substrate</name>
    </ligand>
</feature>
<dbReference type="WBParaSite" id="EVEC_0001014001-mRNA-1">
    <property type="protein sequence ID" value="EVEC_0001014001-mRNA-1"/>
    <property type="gene ID" value="EVEC_0001014001"/>
</dbReference>
<comment type="subcellular location">
    <subcellularLocation>
        <location evidence="6">Cytoplasm</location>
    </subcellularLocation>
</comment>
<dbReference type="InterPro" id="IPR036511">
    <property type="entry name" value="TGT-like_sf"/>
</dbReference>
<dbReference type="AlphaFoldDB" id="A0A0N4VH39"/>
<dbReference type="GO" id="GO:0005829">
    <property type="term" value="C:cytosol"/>
    <property type="evidence" value="ECO:0007669"/>
    <property type="project" value="TreeGrafter"/>
</dbReference>
<dbReference type="InterPro" id="IPR002616">
    <property type="entry name" value="tRNA_ribo_trans-like"/>
</dbReference>
<evidence type="ECO:0000256" key="3">
    <source>
        <dbReference type="ARBA" id="ARBA00022694"/>
    </source>
</evidence>
<dbReference type="SUPFAM" id="SSF51713">
    <property type="entry name" value="tRNA-guanine transglycosylase"/>
    <property type="match status" value="1"/>
</dbReference>
<keyword evidence="9" id="KW-1185">Reference proteome</keyword>
<keyword evidence="1 6" id="KW-0328">Glycosyltransferase</keyword>
<dbReference type="NCBIfam" id="TIGR00430">
    <property type="entry name" value="Q_tRNA_tgt"/>
    <property type="match status" value="1"/>
</dbReference>
<evidence type="ECO:0000313" key="10">
    <source>
        <dbReference type="WBParaSite" id="EVEC_0001014001-mRNA-1"/>
    </source>
</evidence>
<dbReference type="PANTHER" id="PTHR43530:SF1">
    <property type="entry name" value="QUEUINE TRNA-RIBOSYLTRANSFERASE CATALYTIC SUBUNIT 1"/>
    <property type="match status" value="1"/>
</dbReference>
<feature type="binding site" evidence="6">
    <location>
        <begin position="89"/>
        <end position="93"/>
    </location>
    <ligand>
        <name>substrate</name>
    </ligand>
</feature>
<evidence type="ECO:0000313" key="8">
    <source>
        <dbReference type="EMBL" id="VDD94734.1"/>
    </source>
</evidence>